<proteinExistence type="predicted"/>
<protein>
    <recommendedName>
        <fullName evidence="1">Abortive phage infection protein C-terminal domain-containing protein</fullName>
    </recommendedName>
</protein>
<evidence type="ECO:0000313" key="2">
    <source>
        <dbReference type="EMBL" id="PAK85790.1"/>
    </source>
</evidence>
<evidence type="ECO:0000259" key="1">
    <source>
        <dbReference type="Pfam" id="PF10592"/>
    </source>
</evidence>
<name>A0AAE5NHN3_9MICC</name>
<feature type="domain" description="Abortive phage infection protein C-terminal" evidence="1">
    <location>
        <begin position="292"/>
        <end position="371"/>
    </location>
</feature>
<evidence type="ECO:0000313" key="3">
    <source>
        <dbReference type="Proteomes" id="UP000216195"/>
    </source>
</evidence>
<comment type="caution">
    <text evidence="2">The sequence shown here is derived from an EMBL/GenBank/DDBJ whole genome shotgun (WGS) entry which is preliminary data.</text>
</comment>
<dbReference type="Pfam" id="PF10592">
    <property type="entry name" value="AIPR"/>
    <property type="match status" value="2"/>
</dbReference>
<feature type="domain" description="Abortive phage infection protein C-terminal" evidence="1">
    <location>
        <begin position="429"/>
        <end position="618"/>
    </location>
</feature>
<dbReference type="InterPro" id="IPR018891">
    <property type="entry name" value="AIPR_C"/>
</dbReference>
<sequence length="853" mass="97527">MLRGNDMSDMERIEDPTLKMHFTGFIEESALKHSSANKKDLTGVNFEKFVGFCVAKKYIGYANIQTSDYHTGGGNDGGCDGLLLIANGELISDVGMARELVADEDVKNLDIQCIFIQAKLTNKSKSPAEAIKDIILFSERFLSNNFLSNVNKKIKDSQEIYSILKSVSYPKISVVVVFSSSEKSSKSKNVVKSNIEEIKQAEKLLKESVTVQKFNIDYIGCEELNYIYNNYIEGVEATFNPKGISQIDYSNGEYGINSVYSGYISLIEYMKVISDLKDPESLEPISIRHGIFYENVRGFLGSARGINKSILKSLDTESGRALFFACNNGVTIVAKKCSDISSNSNQATIGQYQIVNGCQTSHILCEYYQKLIVEALELTEEKHKEQKENQTALKHAEANMDFNTFSNLSKEKEEINKKYREKFESITNIPKVIRVPIRIIVTQNDEVIDEIVSSTNNQNPVGALDLESRNHFHRQLESHFVNNYNLGKLYYERRRNQCVEMTNANKKNIISVDIMLKSAASLYLHMPAAAARNKSKLLPAFQDNPRHLFNDSHNYTAYYMAAYLYSKINSYFFDHIPQHPYDKFKFHILPVFKILYERITGKNSPTSLEENDWNEYFNDFYSYIENKENFNRIIEDSIKIISHSIILYREANSSFKEDDYTKNKGFASEIIKNAKTKSLQNIESFKIDMSVDSSYKNNLRKHLPPEEIMQMVSSYVSLEPQSSEKDYVLYALGNGSHEPLKGEENRVGAMSYAPSPRKGIKAPKLVFKFEIIGKVRMEFSEYLQKIYYEFLEKSKDNPNISLNLNNDVLKPENKKGILGEIEVKIGDDLYYEKMCIVKSLANEIFLMRRKVLG</sequence>
<dbReference type="EMBL" id="NCWU01000005">
    <property type="protein sequence ID" value="PAK85790.1"/>
    <property type="molecule type" value="Genomic_DNA"/>
</dbReference>
<dbReference type="AlphaFoldDB" id="A0AAE5NHN3"/>
<accession>A0AAE5NHN3</accession>
<organism evidence="2 3">
    <name type="scientific">Rothia dentocariosa</name>
    <dbReference type="NCBI Taxonomy" id="2047"/>
    <lineage>
        <taxon>Bacteria</taxon>
        <taxon>Bacillati</taxon>
        <taxon>Actinomycetota</taxon>
        <taxon>Actinomycetes</taxon>
        <taxon>Micrococcales</taxon>
        <taxon>Micrococcaceae</taxon>
        <taxon>Rothia</taxon>
    </lineage>
</organism>
<reference evidence="2 3" key="1">
    <citation type="submission" date="2017-04" db="EMBL/GenBank/DDBJ databases">
        <title>Kefir bacterial isolates.</title>
        <authorList>
            <person name="Kim Y."/>
            <person name="Blasche S."/>
            <person name="Patil K.R."/>
        </authorList>
    </citation>
    <scope>NUCLEOTIDE SEQUENCE [LARGE SCALE GENOMIC DNA]</scope>
    <source>
        <strain evidence="2 3">OG2-1</strain>
    </source>
</reference>
<gene>
    <name evidence="2" type="ORF">B8W87_06330</name>
</gene>
<dbReference type="Proteomes" id="UP000216195">
    <property type="component" value="Unassembled WGS sequence"/>
</dbReference>